<name>A0ABP6M6K6_9ACTN</name>
<keyword evidence="2" id="KW-1185">Reference proteome</keyword>
<gene>
    <name evidence="1" type="ORF">GCM10010449_03480</name>
</gene>
<evidence type="ECO:0000313" key="1">
    <source>
        <dbReference type="EMBL" id="GAA3082858.1"/>
    </source>
</evidence>
<comment type="caution">
    <text evidence="1">The sequence shown here is derived from an EMBL/GenBank/DDBJ whole genome shotgun (WGS) entry which is preliminary data.</text>
</comment>
<protein>
    <submittedName>
        <fullName evidence="1">Uncharacterized protein</fullName>
    </submittedName>
</protein>
<organism evidence="1 2">
    <name type="scientific">Streptomyces rectiviolaceus</name>
    <dbReference type="NCBI Taxonomy" id="332591"/>
    <lineage>
        <taxon>Bacteria</taxon>
        <taxon>Bacillati</taxon>
        <taxon>Actinomycetota</taxon>
        <taxon>Actinomycetes</taxon>
        <taxon>Kitasatosporales</taxon>
        <taxon>Streptomycetaceae</taxon>
        <taxon>Streptomyces</taxon>
    </lineage>
</organism>
<dbReference type="Proteomes" id="UP001501637">
    <property type="component" value="Unassembled WGS sequence"/>
</dbReference>
<reference evidence="2" key="1">
    <citation type="journal article" date="2019" name="Int. J. Syst. Evol. Microbiol.">
        <title>The Global Catalogue of Microorganisms (GCM) 10K type strain sequencing project: providing services to taxonomists for standard genome sequencing and annotation.</title>
        <authorList>
            <consortium name="The Broad Institute Genomics Platform"/>
            <consortium name="The Broad Institute Genome Sequencing Center for Infectious Disease"/>
            <person name="Wu L."/>
            <person name="Ma J."/>
        </authorList>
    </citation>
    <scope>NUCLEOTIDE SEQUENCE [LARGE SCALE GENOMIC DNA]</scope>
    <source>
        <strain evidence="2">JCM 9092</strain>
    </source>
</reference>
<sequence>MTHSPTTNVGLLPLAARLPARRWENTAPPIPRGEPQRLSAGRITRRIAAAVLGALALAGLRCALRRRVPTPSIQRLATADDLKFALLCHQFTHARHGVEQ</sequence>
<proteinExistence type="predicted"/>
<dbReference type="RefSeq" id="WP_344518475.1">
    <property type="nucleotide sequence ID" value="NZ_BAAAUG010000010.1"/>
</dbReference>
<accession>A0ABP6M6K6</accession>
<dbReference type="EMBL" id="BAAAUG010000010">
    <property type="protein sequence ID" value="GAA3082858.1"/>
    <property type="molecule type" value="Genomic_DNA"/>
</dbReference>
<evidence type="ECO:0000313" key="2">
    <source>
        <dbReference type="Proteomes" id="UP001501637"/>
    </source>
</evidence>